<gene>
    <name evidence="4" type="ORF">SOCG_04555</name>
</gene>
<keyword evidence="5" id="KW-1185">Reference proteome</keyword>
<evidence type="ECO:0000256" key="1">
    <source>
        <dbReference type="SAM" id="MobiDB-lite"/>
    </source>
</evidence>
<dbReference type="GO" id="GO:0044695">
    <property type="term" value="C:Dsc E3 ubiquitin ligase complex"/>
    <property type="evidence" value="ECO:0007669"/>
    <property type="project" value="EnsemblFungi"/>
</dbReference>
<feature type="region of interest" description="Disordered" evidence="1">
    <location>
        <begin position="145"/>
        <end position="179"/>
    </location>
</feature>
<dbReference type="PANTHER" id="PTHR39405">
    <property type="entry name" value="DSC E3 UBIQUITIN LIGASE COMPLEX SUBUNIT 4"/>
    <property type="match status" value="1"/>
</dbReference>
<evidence type="ECO:0000313" key="4">
    <source>
        <dbReference type="EMBL" id="EPX75312.1"/>
    </source>
</evidence>
<evidence type="ECO:0000256" key="2">
    <source>
        <dbReference type="SAM" id="Phobius"/>
    </source>
</evidence>
<feature type="transmembrane region" description="Helical" evidence="2">
    <location>
        <begin position="35"/>
        <end position="52"/>
    </location>
</feature>
<accession>S9Q5H4</accession>
<dbReference type="GO" id="GO:0005783">
    <property type="term" value="C:endoplasmic reticulum"/>
    <property type="evidence" value="ECO:0007669"/>
    <property type="project" value="TreeGrafter"/>
</dbReference>
<dbReference type="Proteomes" id="UP000016088">
    <property type="component" value="Unassembled WGS sequence"/>
</dbReference>
<dbReference type="OMA" id="FFRCLDM"/>
<dbReference type="VEuPathDB" id="FungiDB:SOCG_04555"/>
<dbReference type="AlphaFoldDB" id="S9Q5H4"/>
<feature type="domain" description="DUF1746" evidence="3">
    <location>
        <begin position="19"/>
        <end position="129"/>
    </location>
</feature>
<proteinExistence type="predicted"/>
<dbReference type="PANTHER" id="PTHR39405:SF1">
    <property type="entry name" value="DSC E3 UBIQUITIN LIGASE COMPLEX SUBUNIT 4"/>
    <property type="match status" value="1"/>
</dbReference>
<dbReference type="InterPro" id="IPR013715">
    <property type="entry name" value="DUF1746"/>
</dbReference>
<feature type="transmembrane region" description="Helical" evidence="2">
    <location>
        <begin position="115"/>
        <end position="134"/>
    </location>
</feature>
<dbReference type="EMBL" id="KE503206">
    <property type="protein sequence ID" value="EPX75312.1"/>
    <property type="molecule type" value="Genomic_DNA"/>
</dbReference>
<dbReference type="GO" id="GO:0032933">
    <property type="term" value="P:SREBP signaling pathway"/>
    <property type="evidence" value="ECO:0007669"/>
    <property type="project" value="EnsemblFungi"/>
</dbReference>
<name>S9Q5H4_SCHOY</name>
<feature type="compositionally biased region" description="Polar residues" evidence="1">
    <location>
        <begin position="145"/>
        <end position="162"/>
    </location>
</feature>
<feature type="transmembrane region" description="Helical" evidence="2">
    <location>
        <begin position="12"/>
        <end position="29"/>
    </location>
</feature>
<keyword evidence="2" id="KW-1133">Transmembrane helix</keyword>
<dbReference type="eggNOG" id="ENOG502S4TY">
    <property type="taxonomic scope" value="Eukaryota"/>
</dbReference>
<dbReference type="Pfam" id="PF08508">
    <property type="entry name" value="DUF1746"/>
    <property type="match status" value="1"/>
</dbReference>
<evidence type="ECO:0000313" key="5">
    <source>
        <dbReference type="Proteomes" id="UP000016088"/>
    </source>
</evidence>
<keyword evidence="2" id="KW-0812">Transmembrane</keyword>
<evidence type="ECO:0000259" key="3">
    <source>
        <dbReference type="Pfam" id="PF08508"/>
    </source>
</evidence>
<feature type="transmembrane region" description="Helical" evidence="2">
    <location>
        <begin position="64"/>
        <end position="82"/>
    </location>
</feature>
<keyword evidence="2" id="KW-0472">Membrane</keyword>
<dbReference type="InterPro" id="IPR038967">
    <property type="entry name" value="Dsc4-like"/>
</dbReference>
<organism evidence="4 5">
    <name type="scientific">Schizosaccharomyces octosporus (strain yFS286)</name>
    <name type="common">Fission yeast</name>
    <name type="synonym">Octosporomyces octosporus</name>
    <dbReference type="NCBI Taxonomy" id="483514"/>
    <lineage>
        <taxon>Eukaryota</taxon>
        <taxon>Fungi</taxon>
        <taxon>Dikarya</taxon>
        <taxon>Ascomycota</taxon>
        <taxon>Taphrinomycotina</taxon>
        <taxon>Schizosaccharomycetes</taxon>
        <taxon>Schizosaccharomycetales</taxon>
        <taxon>Schizosaccharomycetaceae</taxon>
        <taxon>Schizosaccharomyces</taxon>
    </lineage>
</organism>
<dbReference type="HOGENOM" id="CLU_990982_0_0_1"/>
<dbReference type="OrthoDB" id="5428737at2759"/>
<reference evidence="4 5" key="1">
    <citation type="journal article" date="2011" name="Science">
        <title>Comparative functional genomics of the fission yeasts.</title>
        <authorList>
            <person name="Rhind N."/>
            <person name="Chen Z."/>
            <person name="Yassour M."/>
            <person name="Thompson D.A."/>
            <person name="Haas B.J."/>
            <person name="Habib N."/>
            <person name="Wapinski I."/>
            <person name="Roy S."/>
            <person name="Lin M.F."/>
            <person name="Heiman D.I."/>
            <person name="Young S.K."/>
            <person name="Furuya K."/>
            <person name="Guo Y."/>
            <person name="Pidoux A."/>
            <person name="Chen H.M."/>
            <person name="Robbertse B."/>
            <person name="Goldberg J.M."/>
            <person name="Aoki K."/>
            <person name="Bayne E.H."/>
            <person name="Berlin A.M."/>
            <person name="Desjardins C.A."/>
            <person name="Dobbs E."/>
            <person name="Dukaj L."/>
            <person name="Fan L."/>
            <person name="FitzGerald M.G."/>
            <person name="French C."/>
            <person name="Gujja S."/>
            <person name="Hansen K."/>
            <person name="Keifenheim D."/>
            <person name="Levin J.Z."/>
            <person name="Mosher R.A."/>
            <person name="Mueller C.A."/>
            <person name="Pfiffner J."/>
            <person name="Priest M."/>
            <person name="Russ C."/>
            <person name="Smialowska A."/>
            <person name="Swoboda P."/>
            <person name="Sykes S.M."/>
            <person name="Vaughn M."/>
            <person name="Vengrova S."/>
            <person name="Yoder R."/>
            <person name="Zeng Q."/>
            <person name="Allshire R."/>
            <person name="Baulcombe D."/>
            <person name="Birren B.W."/>
            <person name="Brown W."/>
            <person name="Ekwall K."/>
            <person name="Kellis M."/>
            <person name="Leatherwood J."/>
            <person name="Levin H."/>
            <person name="Margalit H."/>
            <person name="Martienssen R."/>
            <person name="Nieduszynski C.A."/>
            <person name="Spatafora J.W."/>
            <person name="Friedman N."/>
            <person name="Dalgaard J.Z."/>
            <person name="Baumann P."/>
            <person name="Niki H."/>
            <person name="Regev A."/>
            <person name="Nusbaum C."/>
        </authorList>
    </citation>
    <scope>NUCLEOTIDE SEQUENCE [LARGE SCALE GENOMIC DNA]</scope>
    <source>
        <strain evidence="5">yFS286</strain>
    </source>
</reference>
<feature type="compositionally biased region" description="Basic and acidic residues" evidence="1">
    <location>
        <begin position="165"/>
        <end position="179"/>
    </location>
</feature>
<dbReference type="RefSeq" id="XP_013017755.1">
    <property type="nucleotide sequence ID" value="XM_013162301.1"/>
</dbReference>
<protein>
    <submittedName>
        <fullName evidence="4">Fungal protein</fullName>
    </submittedName>
</protein>
<dbReference type="GeneID" id="25033517"/>
<sequence length="276" mass="31111">MNTIVLDHRGELLSFFRCLDMLCYAVIIQQYYKDPVILLLLLKVFVQLSYLTPKPFLQFSSIPLFYPLLVSFFISLLSRLLFSLPSPGEGLDGYLYGGSIIDFIGEKAVSSYSSLILSDFFLFILQTFMALTLVSSNQKAFRASVNQNSNETTPPPLSQTYPEQRGSDQSDQHSVDGEQRQTLLRSQVERERQQLFTRFSQSIRSLRSGMSAYPFANSVPLARSSSGSSTIPTIEIKKSDWKHLFWKVDPLAEISSLNTQDNDPAHLASFSSTNNS</sequence>